<dbReference type="EMBL" id="JPVP01000054">
    <property type="protein sequence ID" value="KGR85439.1"/>
    <property type="molecule type" value="Genomic_DNA"/>
</dbReference>
<dbReference type="AlphaFoldDB" id="A0A0A3IL14"/>
<evidence type="ECO:0000259" key="3">
    <source>
        <dbReference type="PROSITE" id="PS51186"/>
    </source>
</evidence>
<dbReference type="SUPFAM" id="SSF55729">
    <property type="entry name" value="Acyl-CoA N-acyltransferases (Nat)"/>
    <property type="match status" value="1"/>
</dbReference>
<accession>A0A0A3IL14</accession>
<name>A0A0A3IL14_9BACI</name>
<dbReference type="Gene3D" id="3.40.630.30">
    <property type="match status" value="1"/>
</dbReference>
<dbReference type="STRING" id="1220589.CD32_09485"/>
<evidence type="ECO:0000256" key="1">
    <source>
        <dbReference type="ARBA" id="ARBA00022679"/>
    </source>
</evidence>
<comment type="caution">
    <text evidence="4">The sequence shown here is derived from an EMBL/GenBank/DDBJ whole genome shotgun (WGS) entry which is preliminary data.</text>
</comment>
<keyword evidence="2" id="KW-0012">Acyltransferase</keyword>
<sequence>MTIRTLEKNDYKELTILLEELGYPSTEEEIAERYDKLANLPDYASLVAVANGSVVGFSGICRMHYFEQNGTYARILAFVISSTVRKQGVGTILLEASEKWALKNGCSGITLNSGNRPERQAAHFFYKANGYLAKSTGFSKSFS</sequence>
<reference evidence="4 5" key="1">
    <citation type="submission" date="2014-02" db="EMBL/GenBank/DDBJ databases">
        <title>Draft genome sequence of Lysinibacillus odysseyi NBRC 100172.</title>
        <authorList>
            <person name="Zhang F."/>
            <person name="Wang G."/>
            <person name="Zhang L."/>
        </authorList>
    </citation>
    <scope>NUCLEOTIDE SEQUENCE [LARGE SCALE GENOMIC DNA]</scope>
    <source>
        <strain evidence="4 5">NBRC 100172</strain>
    </source>
</reference>
<dbReference type="eggNOG" id="COG0456">
    <property type="taxonomic scope" value="Bacteria"/>
</dbReference>
<gene>
    <name evidence="4" type="ORF">CD32_09485</name>
</gene>
<keyword evidence="1" id="KW-0808">Transferase</keyword>
<evidence type="ECO:0000256" key="2">
    <source>
        <dbReference type="ARBA" id="ARBA00023315"/>
    </source>
</evidence>
<keyword evidence="5" id="KW-1185">Reference proteome</keyword>
<feature type="domain" description="N-acetyltransferase" evidence="3">
    <location>
        <begin position="1"/>
        <end position="143"/>
    </location>
</feature>
<evidence type="ECO:0000313" key="5">
    <source>
        <dbReference type="Proteomes" id="UP000030437"/>
    </source>
</evidence>
<evidence type="ECO:0000313" key="4">
    <source>
        <dbReference type="EMBL" id="KGR85439.1"/>
    </source>
</evidence>
<organism evidence="4 5">
    <name type="scientific">Lysinibacillus odysseyi 34hs-1 = NBRC 100172</name>
    <dbReference type="NCBI Taxonomy" id="1220589"/>
    <lineage>
        <taxon>Bacteria</taxon>
        <taxon>Bacillati</taxon>
        <taxon>Bacillota</taxon>
        <taxon>Bacilli</taxon>
        <taxon>Bacillales</taxon>
        <taxon>Bacillaceae</taxon>
        <taxon>Lysinibacillus</taxon>
    </lineage>
</organism>
<dbReference type="InterPro" id="IPR016181">
    <property type="entry name" value="Acyl_CoA_acyltransferase"/>
</dbReference>
<dbReference type="PANTHER" id="PTHR43877">
    <property type="entry name" value="AMINOALKYLPHOSPHONATE N-ACETYLTRANSFERASE-RELATED-RELATED"/>
    <property type="match status" value="1"/>
</dbReference>
<dbReference type="CDD" id="cd04301">
    <property type="entry name" value="NAT_SF"/>
    <property type="match status" value="1"/>
</dbReference>
<dbReference type="PANTHER" id="PTHR43877:SF2">
    <property type="entry name" value="AMINOALKYLPHOSPHONATE N-ACETYLTRANSFERASE-RELATED"/>
    <property type="match status" value="1"/>
</dbReference>
<dbReference type="InterPro" id="IPR000182">
    <property type="entry name" value="GNAT_dom"/>
</dbReference>
<dbReference type="GO" id="GO:0016747">
    <property type="term" value="F:acyltransferase activity, transferring groups other than amino-acyl groups"/>
    <property type="evidence" value="ECO:0007669"/>
    <property type="project" value="InterPro"/>
</dbReference>
<dbReference type="PROSITE" id="PS51186">
    <property type="entry name" value="GNAT"/>
    <property type="match status" value="1"/>
</dbReference>
<proteinExistence type="predicted"/>
<protein>
    <recommendedName>
        <fullName evidence="3">N-acetyltransferase domain-containing protein</fullName>
    </recommendedName>
</protein>
<dbReference type="Pfam" id="PF00583">
    <property type="entry name" value="Acetyltransf_1"/>
    <property type="match status" value="1"/>
</dbReference>
<dbReference type="Proteomes" id="UP000030437">
    <property type="component" value="Unassembled WGS sequence"/>
</dbReference>
<dbReference type="InterPro" id="IPR050832">
    <property type="entry name" value="Bact_Acetyltransf"/>
</dbReference>